<reference evidence="9" key="2">
    <citation type="journal article" date="2023" name="Microbiol Resour">
        <title>Decontamination and Annotation of the Draft Genome Sequence of the Oomycete Lagenidium giganteum ARSEF 373.</title>
        <authorList>
            <person name="Morgan W.R."/>
            <person name="Tartar A."/>
        </authorList>
    </citation>
    <scope>NUCLEOTIDE SEQUENCE</scope>
    <source>
        <strain evidence="9">ARSEF 373</strain>
    </source>
</reference>
<dbReference type="EMBL" id="DAKRPA010000016">
    <property type="protein sequence ID" value="DBA03717.1"/>
    <property type="molecule type" value="Genomic_DNA"/>
</dbReference>
<feature type="transmembrane region" description="Helical" evidence="7">
    <location>
        <begin position="488"/>
        <end position="510"/>
    </location>
</feature>
<dbReference type="Gene3D" id="1.10.239.10">
    <property type="entry name" value="Elicitin domain"/>
    <property type="match status" value="2"/>
</dbReference>
<evidence type="ECO:0000256" key="6">
    <source>
        <dbReference type="SAM" id="MobiDB-lite"/>
    </source>
</evidence>
<comment type="subcellular location">
    <subcellularLocation>
        <location evidence="1">Secreted</location>
    </subcellularLocation>
</comment>
<keyword evidence="10" id="KW-1185">Reference proteome</keyword>
<keyword evidence="4" id="KW-0928">Hypersensitive response elicitation</keyword>
<reference evidence="9" key="1">
    <citation type="submission" date="2022-11" db="EMBL/GenBank/DDBJ databases">
        <authorList>
            <person name="Morgan W.R."/>
            <person name="Tartar A."/>
        </authorList>
    </citation>
    <scope>NUCLEOTIDE SEQUENCE</scope>
    <source>
        <strain evidence="9">ARSEF 373</strain>
    </source>
</reference>
<dbReference type="SMART" id="SM01187">
    <property type="entry name" value="Elicitin"/>
    <property type="match status" value="2"/>
</dbReference>
<keyword evidence="3" id="KW-0964">Secreted</keyword>
<evidence type="ECO:0000256" key="2">
    <source>
        <dbReference type="ARBA" id="ARBA00009544"/>
    </source>
</evidence>
<evidence type="ECO:0000256" key="8">
    <source>
        <dbReference type="SAM" id="SignalP"/>
    </source>
</evidence>
<evidence type="ECO:0000256" key="7">
    <source>
        <dbReference type="SAM" id="Phobius"/>
    </source>
</evidence>
<dbReference type="AlphaFoldDB" id="A0AAV2ZEN3"/>
<keyword evidence="7" id="KW-0472">Membrane</keyword>
<keyword evidence="7" id="KW-0812">Transmembrane</keyword>
<dbReference type="Proteomes" id="UP001146120">
    <property type="component" value="Unassembled WGS sequence"/>
</dbReference>
<evidence type="ECO:0000256" key="3">
    <source>
        <dbReference type="ARBA" id="ARBA00022525"/>
    </source>
</evidence>
<organism evidence="9 10">
    <name type="scientific">Lagenidium giganteum</name>
    <dbReference type="NCBI Taxonomy" id="4803"/>
    <lineage>
        <taxon>Eukaryota</taxon>
        <taxon>Sar</taxon>
        <taxon>Stramenopiles</taxon>
        <taxon>Oomycota</taxon>
        <taxon>Peronosporomycetes</taxon>
        <taxon>Pythiales</taxon>
        <taxon>Pythiaceae</taxon>
    </lineage>
</organism>
<keyword evidence="7" id="KW-1133">Transmembrane helix</keyword>
<comment type="caution">
    <text evidence="9">The sequence shown here is derived from an EMBL/GenBank/DDBJ whole genome shotgun (WGS) entry which is preliminary data.</text>
</comment>
<dbReference type="InterPro" id="IPR036470">
    <property type="entry name" value="Elicitin_sf"/>
</dbReference>
<dbReference type="GO" id="GO:0052040">
    <property type="term" value="P:symbiont-mediated perturbation of host programmed cell death"/>
    <property type="evidence" value="ECO:0007669"/>
    <property type="project" value="UniProtKB-KW"/>
</dbReference>
<evidence type="ECO:0000256" key="4">
    <source>
        <dbReference type="ARBA" id="ARBA00022978"/>
    </source>
</evidence>
<evidence type="ECO:0000313" key="9">
    <source>
        <dbReference type="EMBL" id="DBA03717.1"/>
    </source>
</evidence>
<dbReference type="GO" id="GO:0005576">
    <property type="term" value="C:extracellular region"/>
    <property type="evidence" value="ECO:0007669"/>
    <property type="project" value="UniProtKB-SubCell"/>
</dbReference>
<feature type="signal peptide" evidence="8">
    <location>
        <begin position="1"/>
        <end position="21"/>
    </location>
</feature>
<evidence type="ECO:0000256" key="1">
    <source>
        <dbReference type="ARBA" id="ARBA00004613"/>
    </source>
</evidence>
<accession>A0AAV2ZEN3</accession>
<evidence type="ECO:0000256" key="5">
    <source>
        <dbReference type="ARBA" id="ARBA00023157"/>
    </source>
</evidence>
<feature type="region of interest" description="Disordered" evidence="6">
    <location>
        <begin position="441"/>
        <end position="478"/>
    </location>
</feature>
<evidence type="ECO:0000313" key="10">
    <source>
        <dbReference type="Proteomes" id="UP001146120"/>
    </source>
</evidence>
<comment type="similarity">
    <text evidence="2">Belongs to the elicitin family.</text>
</comment>
<keyword evidence="5" id="KW-1015">Disulfide bond</keyword>
<dbReference type="SUPFAM" id="SSF48647">
    <property type="entry name" value="Fungal elicitin"/>
    <property type="match status" value="2"/>
</dbReference>
<dbReference type="Pfam" id="PF00964">
    <property type="entry name" value="Elicitin"/>
    <property type="match status" value="2"/>
</dbReference>
<feature type="compositionally biased region" description="Low complexity" evidence="6">
    <location>
        <begin position="460"/>
        <end position="471"/>
    </location>
</feature>
<gene>
    <name evidence="9" type="ORF">N0F65_004134</name>
</gene>
<name>A0AAV2ZEN3_9STRA</name>
<feature type="chain" id="PRO_5043382695" description="Elicitin" evidence="8">
    <location>
        <begin position="22"/>
        <end position="511"/>
    </location>
</feature>
<keyword evidence="8" id="KW-0732">Signal</keyword>
<protein>
    <recommendedName>
        <fullName evidence="11">Elicitin</fullName>
    </recommendedName>
</protein>
<evidence type="ECO:0008006" key="11">
    <source>
        <dbReference type="Google" id="ProtNLM"/>
    </source>
</evidence>
<proteinExistence type="inferred from homology"/>
<sequence>MAMLLLMAAVVTIWSAGIAGADDTKAPAPATSSAGGSGSGAKATPLPGGAIASTVCPSNVVKKVYQIYSQNRDLFDQCVREGKYQVFPFSGKWPTPTQIGSMAQSRSCVALFTACTLADLPQCDIGEMAIKSVVETLLKIAVDVDAGEEPPSTERFRELIIWRRDVNLAQQAGAPFDSTSTLYGQYSKNLWKALTKYNVRVLPDLKIEYQLADGTLSNGKRDFTNITSGSLADAIGTVEASQNATVAPVTGGTSPASSSGSKTTSTTKIHYMLGDSEPVCTDQLASYIVHVNTQNKALYETCATESGYQFFPYSGFLPTDSQIAKIAKSKSCIYFMHGLLKLQSITECNLGGIGLKANMETLLMVSQDLADCQPVLTTDQLLDFIKWRYERNIAQQSGQPYDSDSASAIDFDHQLNKSTNIYNVKLVGDCVIYSNGKMVGGPSTKSVAASDEEEERNAKVHVSASGGSSHGINMSAGTPKPAANAQSFAVAIRSASSVVTLAVFTAFLYFM</sequence>
<dbReference type="InterPro" id="IPR002200">
    <property type="entry name" value="Elicitin"/>
</dbReference>